<evidence type="ECO:0000313" key="1">
    <source>
        <dbReference type="EMBL" id="KAK8492286.1"/>
    </source>
</evidence>
<dbReference type="InterPro" id="IPR046431">
    <property type="entry name" value="FAF_dom"/>
</dbReference>
<evidence type="ECO:0000313" key="2">
    <source>
        <dbReference type="Proteomes" id="UP001396334"/>
    </source>
</evidence>
<organism evidence="1 2">
    <name type="scientific">Hibiscus sabdariffa</name>
    <name type="common">roselle</name>
    <dbReference type="NCBI Taxonomy" id="183260"/>
    <lineage>
        <taxon>Eukaryota</taxon>
        <taxon>Viridiplantae</taxon>
        <taxon>Streptophyta</taxon>
        <taxon>Embryophyta</taxon>
        <taxon>Tracheophyta</taxon>
        <taxon>Spermatophyta</taxon>
        <taxon>Magnoliopsida</taxon>
        <taxon>eudicotyledons</taxon>
        <taxon>Gunneridae</taxon>
        <taxon>Pentapetalae</taxon>
        <taxon>rosids</taxon>
        <taxon>malvids</taxon>
        <taxon>Malvales</taxon>
        <taxon>Malvaceae</taxon>
        <taxon>Malvoideae</taxon>
        <taxon>Hibiscus</taxon>
    </lineage>
</organism>
<accession>A0ABR2AGM4</accession>
<proteinExistence type="predicted"/>
<dbReference type="Proteomes" id="UP001396334">
    <property type="component" value="Unassembled WGS sequence"/>
</dbReference>
<dbReference type="InterPro" id="IPR021410">
    <property type="entry name" value="FAF"/>
</dbReference>
<name>A0ABR2AGM4_9ROSI</name>
<comment type="caution">
    <text evidence="1">The sequence shown here is derived from an EMBL/GenBank/DDBJ whole genome shotgun (WGS) entry which is preliminary data.</text>
</comment>
<dbReference type="EMBL" id="JBBPBN010000252">
    <property type="protein sequence ID" value="KAK8492286.1"/>
    <property type="molecule type" value="Genomic_DNA"/>
</dbReference>
<keyword evidence="2" id="KW-1185">Reference proteome</keyword>
<dbReference type="Pfam" id="PF11250">
    <property type="entry name" value="FAF"/>
    <property type="match status" value="1"/>
</dbReference>
<reference evidence="1 2" key="1">
    <citation type="journal article" date="2024" name="G3 (Bethesda)">
        <title>Genome assembly of Hibiscus sabdariffa L. provides insights into metabolisms of medicinal natural products.</title>
        <authorList>
            <person name="Kim T."/>
        </authorList>
    </citation>
    <scope>NUCLEOTIDE SEQUENCE [LARGE SCALE GENOMIC DNA]</scope>
    <source>
        <strain evidence="1">TK-2024</strain>
        <tissue evidence="1">Old leaves</tissue>
    </source>
</reference>
<sequence length="256" mass="28831">MQIQSQSQRSSPEMQLDGIEALTICTKKTHTENHSKPCMMAPGALLSPPPSSLIGDYIGMESCFDFADNEPPCGCGTDCIREKREQRCRMTRTKKTEIPPPIPRRMPWVLKRYYTSDGRLILREEKVGCNEYFRAHRSNGRFILDLVPFDDHNNEFDDHGHGDKEADVGSAMGNETDNISINHEHKDEDDEESNNNLVEALHEEKEFSVVEDSKLKCPIAETPLENGGKCLKYNTARASPACFLGLPVPAIRQVHS</sequence>
<gene>
    <name evidence="1" type="ORF">V6N11_066653</name>
</gene>
<dbReference type="PANTHER" id="PTHR33155">
    <property type="entry name" value="FANTASTIC FOUR-LIKE PROTEIN (DUF3049)"/>
    <property type="match status" value="1"/>
</dbReference>
<protein>
    <submittedName>
        <fullName evidence="1">Uncharacterized protein</fullName>
    </submittedName>
</protein>
<dbReference type="PANTHER" id="PTHR33155:SF17">
    <property type="entry name" value="F2E2.18-RELATED"/>
    <property type="match status" value="1"/>
</dbReference>